<keyword evidence="2" id="KW-1185">Reference proteome</keyword>
<comment type="caution">
    <text evidence="1">The sequence shown here is derived from an EMBL/GenBank/DDBJ whole genome shotgun (WGS) entry which is preliminary data.</text>
</comment>
<protein>
    <submittedName>
        <fullName evidence="1">Uncharacterized protein</fullName>
    </submittedName>
</protein>
<dbReference type="RefSeq" id="WP_243318392.1">
    <property type="nucleotide sequence ID" value="NZ_JALGCL010000001.1"/>
</dbReference>
<dbReference type="Proteomes" id="UP001165423">
    <property type="component" value="Unassembled WGS sequence"/>
</dbReference>
<proteinExistence type="predicted"/>
<dbReference type="EMBL" id="JALGCL010000001">
    <property type="protein sequence ID" value="MCJ0824549.1"/>
    <property type="molecule type" value="Genomic_DNA"/>
</dbReference>
<gene>
    <name evidence="1" type="ORF">MQC88_01005</name>
</gene>
<organism evidence="1 2">
    <name type="scientific">Cognatiluteimonas sedimenti</name>
    <dbReference type="NCBI Taxonomy" id="2927791"/>
    <lineage>
        <taxon>Bacteria</taxon>
        <taxon>Pseudomonadati</taxon>
        <taxon>Pseudomonadota</taxon>
        <taxon>Gammaproteobacteria</taxon>
        <taxon>Lysobacterales</taxon>
        <taxon>Lysobacteraceae</taxon>
        <taxon>Cognatiluteimonas</taxon>
    </lineage>
</organism>
<reference evidence="1 2" key="1">
    <citation type="submission" date="2022-03" db="EMBL/GenBank/DDBJ databases">
        <title>Luteimonas soily sp. nov., a novel bacterium isolated from the soil.</title>
        <authorList>
            <person name="Zhang X."/>
        </authorList>
    </citation>
    <scope>NUCLEOTIDE SEQUENCE [LARGE SCALE GENOMIC DNA]</scope>
    <source>
        <strain evidence="1 2">50</strain>
    </source>
</reference>
<accession>A0ABT0A0N8</accession>
<evidence type="ECO:0000313" key="1">
    <source>
        <dbReference type="EMBL" id="MCJ0824549.1"/>
    </source>
</evidence>
<name>A0ABT0A0N8_9GAMM</name>
<evidence type="ECO:0000313" key="2">
    <source>
        <dbReference type="Proteomes" id="UP001165423"/>
    </source>
</evidence>
<sequence length="79" mass="8089">MQFELSTPNLDAAKLAAALRPLDPDARVVFDAGRGRLEVISVATAAQVLGVLDGIGCPATPLEKEVHISGGSTCCGHCS</sequence>